<dbReference type="InterPro" id="IPR017911">
    <property type="entry name" value="MacB-like_ATP-bd"/>
</dbReference>
<comment type="caution">
    <text evidence="7">The sequence shown here is derived from an EMBL/GenBank/DDBJ whole genome shotgun (WGS) entry which is preliminary data.</text>
</comment>
<keyword evidence="3" id="KW-0547">Nucleotide-binding</keyword>
<dbReference type="Pfam" id="PF00005">
    <property type="entry name" value="ABC_tran"/>
    <property type="match status" value="1"/>
</dbReference>
<dbReference type="GO" id="GO:0098796">
    <property type="term" value="C:membrane protein complex"/>
    <property type="evidence" value="ECO:0007669"/>
    <property type="project" value="UniProtKB-ARBA"/>
</dbReference>
<evidence type="ECO:0000256" key="3">
    <source>
        <dbReference type="ARBA" id="ARBA00022741"/>
    </source>
</evidence>
<name>A0A6I4SNQ8_9SPHN</name>
<dbReference type="SMART" id="SM00382">
    <property type="entry name" value="AAA"/>
    <property type="match status" value="1"/>
</dbReference>
<dbReference type="InterPro" id="IPR027417">
    <property type="entry name" value="P-loop_NTPase"/>
</dbReference>
<dbReference type="InterPro" id="IPR003439">
    <property type="entry name" value="ABC_transporter-like_ATP-bd"/>
</dbReference>
<evidence type="ECO:0000256" key="5">
    <source>
        <dbReference type="ARBA" id="ARBA00038388"/>
    </source>
</evidence>
<gene>
    <name evidence="7" type="ORF">GRI36_10285</name>
</gene>
<protein>
    <submittedName>
        <fullName evidence="7">ATP-binding cassette domain-containing protein</fullName>
    </submittedName>
</protein>
<dbReference type="GO" id="GO:0022857">
    <property type="term" value="F:transmembrane transporter activity"/>
    <property type="evidence" value="ECO:0007669"/>
    <property type="project" value="UniProtKB-ARBA"/>
</dbReference>
<accession>A0A6I4SNQ8</accession>
<dbReference type="SUPFAM" id="SSF52540">
    <property type="entry name" value="P-loop containing nucleoside triphosphate hydrolases"/>
    <property type="match status" value="1"/>
</dbReference>
<sequence length="246" mass="26681">MPLAVETNPAPERNIAFIGEALRKTYLTGETEVHALRGVNLKMFSGEILVLLGPSGSGKSTLLNIVGGLDRPTSGRLWYRDTDLTSLDDADLTRFRRKNIGFIFQFYNLIPSLTAEENVRLVTDISDDPMSAAEALDLVGLAPRRHHFPAQLSGGEQQRVAVARAIAKRPGVLLCDEPTGALDSATGVRVLETLAAANRELGTTLILITHNAGIAAMADRVFNFLDGRIASIQTNETRISATDMVW</sequence>
<evidence type="ECO:0000256" key="2">
    <source>
        <dbReference type="ARBA" id="ARBA00022519"/>
    </source>
</evidence>
<dbReference type="EMBL" id="WTYS01000001">
    <property type="protein sequence ID" value="MXO57269.1"/>
    <property type="molecule type" value="Genomic_DNA"/>
</dbReference>
<dbReference type="OrthoDB" id="9802264at2"/>
<dbReference type="PROSITE" id="PS00211">
    <property type="entry name" value="ABC_TRANSPORTER_1"/>
    <property type="match status" value="1"/>
</dbReference>
<reference evidence="7 8" key="1">
    <citation type="submission" date="2019-12" db="EMBL/GenBank/DDBJ databases">
        <title>Genomic-based taxomic classification of the family Erythrobacteraceae.</title>
        <authorList>
            <person name="Xu L."/>
        </authorList>
    </citation>
    <scope>NUCLEOTIDE SEQUENCE [LARGE SCALE GENOMIC DNA]</scope>
    <source>
        <strain evidence="7 8">JCM 17802</strain>
    </source>
</reference>
<dbReference type="GO" id="GO:0016887">
    <property type="term" value="F:ATP hydrolysis activity"/>
    <property type="evidence" value="ECO:0007669"/>
    <property type="project" value="InterPro"/>
</dbReference>
<dbReference type="AlphaFoldDB" id="A0A6I4SNQ8"/>
<keyword evidence="2" id="KW-1003">Cell membrane</keyword>
<dbReference type="Gene3D" id="3.40.50.300">
    <property type="entry name" value="P-loop containing nucleotide triphosphate hydrolases"/>
    <property type="match status" value="1"/>
</dbReference>
<dbReference type="PROSITE" id="PS50893">
    <property type="entry name" value="ABC_TRANSPORTER_2"/>
    <property type="match status" value="1"/>
</dbReference>
<evidence type="ECO:0000313" key="8">
    <source>
        <dbReference type="Proteomes" id="UP000468943"/>
    </source>
</evidence>
<evidence type="ECO:0000313" key="7">
    <source>
        <dbReference type="EMBL" id="MXO57269.1"/>
    </source>
</evidence>
<keyword evidence="2" id="KW-0472">Membrane</keyword>
<dbReference type="Proteomes" id="UP000468943">
    <property type="component" value="Unassembled WGS sequence"/>
</dbReference>
<keyword evidence="4 7" id="KW-0067">ATP-binding</keyword>
<comment type="similarity">
    <text evidence="5">Belongs to the ABC transporter superfamily. Macrolide exporter (TC 3.A.1.122) family.</text>
</comment>
<organism evidence="7 8">
    <name type="scientific">Pontixanthobacter gangjinensis</name>
    <dbReference type="NCBI Taxonomy" id="1028742"/>
    <lineage>
        <taxon>Bacteria</taxon>
        <taxon>Pseudomonadati</taxon>
        <taxon>Pseudomonadota</taxon>
        <taxon>Alphaproteobacteria</taxon>
        <taxon>Sphingomonadales</taxon>
        <taxon>Erythrobacteraceae</taxon>
        <taxon>Pontixanthobacter</taxon>
    </lineage>
</organism>
<dbReference type="CDD" id="cd03255">
    <property type="entry name" value="ABC_MJ0796_LolCDE_FtsE"/>
    <property type="match status" value="1"/>
</dbReference>
<dbReference type="PANTHER" id="PTHR42798:SF2">
    <property type="entry name" value="ABC TRANSPORTER ATP-BINDING PROTEIN MG467-RELATED"/>
    <property type="match status" value="1"/>
</dbReference>
<dbReference type="RefSeq" id="WP_160598374.1">
    <property type="nucleotide sequence ID" value="NZ_WTYS01000001.1"/>
</dbReference>
<keyword evidence="2" id="KW-0997">Cell inner membrane</keyword>
<keyword evidence="8" id="KW-1185">Reference proteome</keyword>
<dbReference type="FunFam" id="3.40.50.300:FF:000032">
    <property type="entry name" value="Export ABC transporter ATP-binding protein"/>
    <property type="match status" value="1"/>
</dbReference>
<dbReference type="InterPro" id="IPR017871">
    <property type="entry name" value="ABC_transporter-like_CS"/>
</dbReference>
<dbReference type="InterPro" id="IPR003593">
    <property type="entry name" value="AAA+_ATPase"/>
</dbReference>
<keyword evidence="1" id="KW-0813">Transport</keyword>
<feature type="domain" description="ABC transporter" evidence="6">
    <location>
        <begin position="17"/>
        <end position="245"/>
    </location>
</feature>
<proteinExistence type="inferred from homology"/>
<evidence type="ECO:0000256" key="1">
    <source>
        <dbReference type="ARBA" id="ARBA00022448"/>
    </source>
</evidence>
<evidence type="ECO:0000259" key="6">
    <source>
        <dbReference type="PROSITE" id="PS50893"/>
    </source>
</evidence>
<dbReference type="GO" id="GO:0005524">
    <property type="term" value="F:ATP binding"/>
    <property type="evidence" value="ECO:0007669"/>
    <property type="project" value="UniProtKB-KW"/>
</dbReference>
<dbReference type="PANTHER" id="PTHR42798">
    <property type="entry name" value="LIPOPROTEIN-RELEASING SYSTEM ATP-BINDING PROTEIN LOLD"/>
    <property type="match status" value="1"/>
</dbReference>
<evidence type="ECO:0000256" key="4">
    <source>
        <dbReference type="ARBA" id="ARBA00022840"/>
    </source>
</evidence>